<reference evidence="2 3" key="1">
    <citation type="submission" date="2016-08" db="EMBL/GenBank/DDBJ databases">
        <authorList>
            <person name="Seilhamer J.J."/>
        </authorList>
    </citation>
    <scope>NUCLEOTIDE SEQUENCE [LARGE SCALE GENOMIC DNA]</scope>
    <source>
        <strain evidence="2 3">KCTC 42603</strain>
    </source>
</reference>
<dbReference type="Pfam" id="PF09694">
    <property type="entry name" value="Gcw_chp"/>
    <property type="match status" value="1"/>
</dbReference>
<organism evidence="2 3">
    <name type="scientific">Alteromonas confluentis</name>
    <dbReference type="NCBI Taxonomy" id="1656094"/>
    <lineage>
        <taxon>Bacteria</taxon>
        <taxon>Pseudomonadati</taxon>
        <taxon>Pseudomonadota</taxon>
        <taxon>Gammaproteobacteria</taxon>
        <taxon>Alteromonadales</taxon>
        <taxon>Alteromonadaceae</taxon>
        <taxon>Alteromonas/Salinimonas group</taxon>
        <taxon>Alteromonas</taxon>
    </lineage>
</organism>
<dbReference type="Proteomes" id="UP000175691">
    <property type="component" value="Unassembled WGS sequence"/>
</dbReference>
<accession>A0A1E7ZCL7</accession>
<evidence type="ECO:0000313" key="2">
    <source>
        <dbReference type="EMBL" id="OFC71266.1"/>
    </source>
</evidence>
<dbReference type="InterPro" id="IPR010239">
    <property type="entry name" value="CHP02001"/>
</dbReference>
<dbReference type="OrthoDB" id="9793561at2"/>
<sequence>MKKAVLIKSLLPLAATSLLVAADAQADWSGTVSLNSDYTFNGVSQTQNNPALQGSIDYSADNGWYAGTWASNIDYAGDETKLEWDGYTGYYQELTDSLSLDTGIAYYTYHGADYSSDYNYPEVYASFNHGNKLGNTELNFWYSWDYFGLGGGHSIIMLAHSFEVAPGHTIRISGDRSNSHDEQAWSWDGNNDYYHWRLAYLTSYQGFDFSLAAEDTTMDLDRADARIVASVSRTFSF</sequence>
<evidence type="ECO:0000256" key="1">
    <source>
        <dbReference type="SAM" id="SignalP"/>
    </source>
</evidence>
<keyword evidence="3" id="KW-1185">Reference proteome</keyword>
<comment type="caution">
    <text evidence="2">The sequence shown here is derived from an EMBL/GenBank/DDBJ whole genome shotgun (WGS) entry which is preliminary data.</text>
</comment>
<evidence type="ECO:0008006" key="4">
    <source>
        <dbReference type="Google" id="ProtNLM"/>
    </source>
</evidence>
<gene>
    <name evidence="2" type="ORF">BFC18_08900</name>
</gene>
<keyword evidence="1" id="KW-0732">Signal</keyword>
<dbReference type="AlphaFoldDB" id="A0A1E7ZCL7"/>
<name>A0A1E7ZCL7_9ALTE</name>
<protein>
    <recommendedName>
        <fullName evidence="4">Choline transporter</fullName>
    </recommendedName>
</protein>
<feature type="chain" id="PRO_5009209690" description="Choline transporter" evidence="1">
    <location>
        <begin position="27"/>
        <end position="237"/>
    </location>
</feature>
<dbReference type="EMBL" id="MDHN01000015">
    <property type="protein sequence ID" value="OFC71266.1"/>
    <property type="molecule type" value="Genomic_DNA"/>
</dbReference>
<feature type="signal peptide" evidence="1">
    <location>
        <begin position="1"/>
        <end position="26"/>
    </location>
</feature>
<dbReference type="STRING" id="1656094.BFC18_08900"/>
<dbReference type="RefSeq" id="WP_070124900.1">
    <property type="nucleotide sequence ID" value="NZ_MDHN01000015.1"/>
</dbReference>
<evidence type="ECO:0000313" key="3">
    <source>
        <dbReference type="Proteomes" id="UP000175691"/>
    </source>
</evidence>
<dbReference type="NCBIfam" id="TIGR02001">
    <property type="entry name" value="gcw_chp"/>
    <property type="match status" value="1"/>
</dbReference>
<proteinExistence type="predicted"/>